<dbReference type="EMBL" id="MU250536">
    <property type="protein sequence ID" value="KAG7445637.1"/>
    <property type="molecule type" value="Genomic_DNA"/>
</dbReference>
<feature type="compositionally biased region" description="Polar residues" evidence="1">
    <location>
        <begin position="128"/>
        <end position="137"/>
    </location>
</feature>
<evidence type="ECO:0000313" key="3">
    <source>
        <dbReference type="Proteomes" id="UP000812287"/>
    </source>
</evidence>
<feature type="region of interest" description="Disordered" evidence="1">
    <location>
        <begin position="274"/>
        <end position="298"/>
    </location>
</feature>
<dbReference type="GeneID" id="66102209"/>
<feature type="compositionally biased region" description="Polar residues" evidence="1">
    <location>
        <begin position="154"/>
        <end position="165"/>
    </location>
</feature>
<feature type="compositionally biased region" description="Basic and acidic residues" evidence="1">
    <location>
        <begin position="274"/>
        <end position="283"/>
    </location>
</feature>
<dbReference type="OrthoDB" id="2939467at2759"/>
<gene>
    <name evidence="2" type="ORF">BT62DRAFT_169561</name>
</gene>
<evidence type="ECO:0000313" key="2">
    <source>
        <dbReference type="EMBL" id="KAG7445637.1"/>
    </source>
</evidence>
<organism evidence="2 3">
    <name type="scientific">Guyanagaster necrorhizus</name>
    <dbReference type="NCBI Taxonomy" id="856835"/>
    <lineage>
        <taxon>Eukaryota</taxon>
        <taxon>Fungi</taxon>
        <taxon>Dikarya</taxon>
        <taxon>Basidiomycota</taxon>
        <taxon>Agaricomycotina</taxon>
        <taxon>Agaricomycetes</taxon>
        <taxon>Agaricomycetidae</taxon>
        <taxon>Agaricales</taxon>
        <taxon>Marasmiineae</taxon>
        <taxon>Physalacriaceae</taxon>
        <taxon>Guyanagaster</taxon>
    </lineage>
</organism>
<reference evidence="2" key="1">
    <citation type="submission" date="2020-11" db="EMBL/GenBank/DDBJ databases">
        <title>Adaptations for nitrogen fixation in a non-lichenized fungal sporocarp promotes dispersal by wood-feeding termites.</title>
        <authorList>
            <consortium name="DOE Joint Genome Institute"/>
            <person name="Koch R.A."/>
            <person name="Yoon G."/>
            <person name="Arayal U."/>
            <person name="Lail K."/>
            <person name="Amirebrahimi M."/>
            <person name="Labutti K."/>
            <person name="Lipzen A."/>
            <person name="Riley R."/>
            <person name="Barry K."/>
            <person name="Henrissat B."/>
            <person name="Grigoriev I.V."/>
            <person name="Herr J.R."/>
            <person name="Aime M.C."/>
        </authorList>
    </citation>
    <scope>NUCLEOTIDE SEQUENCE</scope>
    <source>
        <strain evidence="2">MCA 3950</strain>
    </source>
</reference>
<name>A0A9P7VRS2_9AGAR</name>
<dbReference type="AlphaFoldDB" id="A0A9P7VRS2"/>
<evidence type="ECO:0000256" key="1">
    <source>
        <dbReference type="SAM" id="MobiDB-lite"/>
    </source>
</evidence>
<feature type="compositionally biased region" description="Low complexity" evidence="1">
    <location>
        <begin position="138"/>
        <end position="151"/>
    </location>
</feature>
<feature type="region of interest" description="Disordered" evidence="1">
    <location>
        <begin position="128"/>
        <end position="174"/>
    </location>
</feature>
<proteinExistence type="predicted"/>
<accession>A0A9P7VRS2</accession>
<protein>
    <submittedName>
        <fullName evidence="2">Uncharacterized protein</fullName>
    </submittedName>
</protein>
<comment type="caution">
    <text evidence="2">The sequence shown here is derived from an EMBL/GenBank/DDBJ whole genome shotgun (WGS) entry which is preliminary data.</text>
</comment>
<keyword evidence="3" id="KW-1185">Reference proteome</keyword>
<sequence>MASKDSASVSRHISEIASVILEEKAKGPSEWERRQWAKANRHLVCATCKENNVECEPMETRIPCNSSVCKQSERACSKFRDELYDRIIKRVPTLDRAMFDEVMSPQRTSTESSGLSLKIPALCPSSASVSPTKCAQNSTSSGETLSTSTKSSEAHPNSGIQTPSQKLMDKSQENDELQIELKSLKADLDKQRAEIQSLKVEFDATKTALAAANERADRETNLRTDMIRNVVPQEQIDALKKELDESRQRLTDQQQIQGQLKNKIQTLRREFSEHEHTTISAEKHRSKPSAAKSNPNALPGSGLTLASCIIPDLNRYTLPKLWMITRHNRSLQCAT</sequence>
<dbReference type="Proteomes" id="UP000812287">
    <property type="component" value="Unassembled WGS sequence"/>
</dbReference>
<dbReference type="RefSeq" id="XP_043039137.1">
    <property type="nucleotide sequence ID" value="XM_043179913.1"/>
</dbReference>